<dbReference type="OrthoDB" id="893411at2"/>
<evidence type="ECO:0000313" key="1">
    <source>
        <dbReference type="EMBL" id="OIJ63858.1"/>
    </source>
</evidence>
<keyword evidence="2" id="KW-1185">Reference proteome</keyword>
<reference evidence="1" key="1">
    <citation type="submission" date="2016-10" db="EMBL/GenBank/DDBJ databases">
        <title>Genome sequence of Streptomyces mangrovisoli MUSC 149.</title>
        <authorList>
            <person name="Lee L.-H."/>
            <person name="Ser H.-L."/>
        </authorList>
    </citation>
    <scope>NUCLEOTIDE SEQUENCE [LARGE SCALE GENOMIC DNA]</scope>
    <source>
        <strain evidence="1">MUSC 149</strain>
    </source>
</reference>
<organism evidence="1 2">
    <name type="scientific">Streptomyces mangrovisoli</name>
    <dbReference type="NCBI Taxonomy" id="1428628"/>
    <lineage>
        <taxon>Bacteria</taxon>
        <taxon>Bacillati</taxon>
        <taxon>Actinomycetota</taxon>
        <taxon>Actinomycetes</taxon>
        <taxon>Kitasatosporales</taxon>
        <taxon>Streptomycetaceae</taxon>
        <taxon>Streptomyces</taxon>
    </lineage>
</organism>
<accession>A0A1J4NP05</accession>
<proteinExistence type="predicted"/>
<name>A0A1J4NP05_9ACTN</name>
<dbReference type="EMBL" id="LAVA02000090">
    <property type="protein sequence ID" value="OIJ63858.1"/>
    <property type="molecule type" value="Genomic_DNA"/>
</dbReference>
<dbReference type="Proteomes" id="UP000034196">
    <property type="component" value="Unassembled WGS sequence"/>
</dbReference>
<dbReference type="AlphaFoldDB" id="A0A1J4NP05"/>
<comment type="caution">
    <text evidence="1">The sequence shown here is derived from an EMBL/GenBank/DDBJ whole genome shotgun (WGS) entry which is preliminary data.</text>
</comment>
<gene>
    <name evidence="1" type="ORF">WN71_031070</name>
</gene>
<protein>
    <submittedName>
        <fullName evidence="1">Uncharacterized protein</fullName>
    </submittedName>
</protein>
<dbReference type="RefSeq" id="WP_052742947.1">
    <property type="nucleotide sequence ID" value="NZ_LAVA02000090.1"/>
</dbReference>
<evidence type="ECO:0000313" key="2">
    <source>
        <dbReference type="Proteomes" id="UP000034196"/>
    </source>
</evidence>
<sequence length="87" mass="9632">MSVPEIVPITHEPGHRTATIGRYAQGQFFASATYASPRGSGFGEGWEERQRLYAVLHRFDFEGRHVHSVGALNVLRAGLVRRDANPA</sequence>